<protein>
    <submittedName>
        <fullName evidence="5">Globin</fullName>
    </submittedName>
</protein>
<accession>A0A444VK01</accession>
<keyword evidence="1" id="KW-0813">Transport</keyword>
<keyword evidence="6" id="KW-1185">Reference proteome</keyword>
<dbReference type="CDD" id="cd08916">
    <property type="entry name" value="TrHb3_P"/>
    <property type="match status" value="1"/>
</dbReference>
<evidence type="ECO:0000313" key="5">
    <source>
        <dbReference type="EMBL" id="RYC51097.1"/>
    </source>
</evidence>
<comment type="caution">
    <text evidence="5">The sequence shown here is derived from an EMBL/GenBank/DDBJ whole genome shotgun (WGS) entry which is preliminary data.</text>
</comment>
<evidence type="ECO:0000256" key="2">
    <source>
        <dbReference type="ARBA" id="ARBA00022617"/>
    </source>
</evidence>
<dbReference type="Proteomes" id="UP000290261">
    <property type="component" value="Unassembled WGS sequence"/>
</dbReference>
<dbReference type="Gene3D" id="1.10.490.10">
    <property type="entry name" value="Globins"/>
    <property type="match status" value="1"/>
</dbReference>
<reference evidence="5 6" key="1">
    <citation type="submission" date="2014-04" db="EMBL/GenBank/DDBJ databases">
        <title>Whole genome of Muricauda olearia.</title>
        <authorList>
            <person name="Zhang X.-H."/>
            <person name="Tang K."/>
        </authorList>
    </citation>
    <scope>NUCLEOTIDE SEQUENCE [LARGE SCALE GENOMIC DNA]</scope>
    <source>
        <strain evidence="5 6">Th120</strain>
    </source>
</reference>
<sequence length="140" mass="16873">MTMERKDIENREDVSTLVHRFYEKVRADAEIGYFFNTTITDWPEHMEKLTDFWETNLFFVQKYRGNPLQVHAELDKDKGYTITDYHFGIWLRHWIATLDTYFIGPNAEKAKQRARNISVRMFITIFEQRKRDGVLDQSND</sequence>
<dbReference type="SUPFAM" id="SSF46458">
    <property type="entry name" value="Globin-like"/>
    <property type="match status" value="1"/>
</dbReference>
<dbReference type="Pfam" id="PF01152">
    <property type="entry name" value="Bac_globin"/>
    <property type="match status" value="1"/>
</dbReference>
<gene>
    <name evidence="5" type="ORF">DN53_15815</name>
</gene>
<dbReference type="InterPro" id="IPR012292">
    <property type="entry name" value="Globin/Proto"/>
</dbReference>
<keyword evidence="2" id="KW-0349">Heme</keyword>
<dbReference type="GO" id="GO:0020037">
    <property type="term" value="F:heme binding"/>
    <property type="evidence" value="ECO:0007669"/>
    <property type="project" value="InterPro"/>
</dbReference>
<dbReference type="InterPro" id="IPR009050">
    <property type="entry name" value="Globin-like_sf"/>
</dbReference>
<keyword evidence="4" id="KW-0408">Iron</keyword>
<keyword evidence="3" id="KW-0479">Metal-binding</keyword>
<dbReference type="GO" id="GO:0019825">
    <property type="term" value="F:oxygen binding"/>
    <property type="evidence" value="ECO:0007669"/>
    <property type="project" value="InterPro"/>
</dbReference>
<evidence type="ECO:0000256" key="3">
    <source>
        <dbReference type="ARBA" id="ARBA00022723"/>
    </source>
</evidence>
<organism evidence="5 6">
    <name type="scientific">Flagellimonas olearia</name>
    <dbReference type="NCBI Taxonomy" id="552546"/>
    <lineage>
        <taxon>Bacteria</taxon>
        <taxon>Pseudomonadati</taxon>
        <taxon>Bacteroidota</taxon>
        <taxon>Flavobacteriia</taxon>
        <taxon>Flavobacteriales</taxon>
        <taxon>Flavobacteriaceae</taxon>
        <taxon>Flagellimonas</taxon>
    </lineage>
</organism>
<proteinExistence type="predicted"/>
<dbReference type="GO" id="GO:0046872">
    <property type="term" value="F:metal ion binding"/>
    <property type="evidence" value="ECO:0007669"/>
    <property type="project" value="UniProtKB-KW"/>
</dbReference>
<evidence type="ECO:0000313" key="6">
    <source>
        <dbReference type="Proteomes" id="UP000290261"/>
    </source>
</evidence>
<evidence type="ECO:0000256" key="1">
    <source>
        <dbReference type="ARBA" id="ARBA00022448"/>
    </source>
</evidence>
<dbReference type="InterPro" id="IPR001486">
    <property type="entry name" value="Hemoglobin_trunc"/>
</dbReference>
<evidence type="ECO:0000256" key="4">
    <source>
        <dbReference type="ARBA" id="ARBA00023004"/>
    </source>
</evidence>
<dbReference type="AlphaFoldDB" id="A0A444VK01"/>
<dbReference type="EMBL" id="JJMP01000007">
    <property type="protein sequence ID" value="RYC51097.1"/>
    <property type="molecule type" value="Genomic_DNA"/>
</dbReference>
<name>A0A444VK01_9FLAO</name>